<feature type="compositionally biased region" description="Acidic residues" evidence="1">
    <location>
        <begin position="210"/>
        <end position="224"/>
    </location>
</feature>
<dbReference type="KEGG" id="pgri:PgNI_04933"/>
<keyword evidence="2" id="KW-1185">Reference proteome</keyword>
<protein>
    <submittedName>
        <fullName evidence="3">Uncharacterized protein</fullName>
    </submittedName>
</protein>
<dbReference type="InterPro" id="IPR037830">
    <property type="entry name" value="ZZZ3"/>
</dbReference>
<feature type="compositionally biased region" description="Low complexity" evidence="1">
    <location>
        <begin position="314"/>
        <end position="325"/>
    </location>
</feature>
<name>A0A6P8B8T7_PYRGI</name>
<feature type="region of interest" description="Disordered" evidence="1">
    <location>
        <begin position="1"/>
        <end position="85"/>
    </location>
</feature>
<evidence type="ECO:0000313" key="3">
    <source>
        <dbReference type="RefSeq" id="XP_030983616.1"/>
    </source>
</evidence>
<reference evidence="3" key="2">
    <citation type="submission" date="2019-10" db="EMBL/GenBank/DDBJ databases">
        <authorList>
            <consortium name="NCBI Genome Project"/>
        </authorList>
    </citation>
    <scope>NUCLEOTIDE SEQUENCE</scope>
    <source>
        <strain evidence="3">NI907</strain>
    </source>
</reference>
<reference evidence="3" key="1">
    <citation type="journal article" date="2019" name="Mol. Biol. Evol.">
        <title>Blast fungal genomes show frequent chromosomal changes, gene gains and losses, and effector gene turnover.</title>
        <authorList>
            <person name="Gomez Luciano L.B."/>
            <person name="Jason Tsai I."/>
            <person name="Chuma I."/>
            <person name="Tosa Y."/>
            <person name="Chen Y.H."/>
            <person name="Li J.Y."/>
            <person name="Li M.Y."/>
            <person name="Jade Lu M.Y."/>
            <person name="Nakayashiki H."/>
            <person name="Li W.H."/>
        </authorList>
    </citation>
    <scope>NUCLEOTIDE SEQUENCE</scope>
    <source>
        <strain evidence="3">NI907</strain>
    </source>
</reference>
<dbReference type="PANTHER" id="PTHR22705:SF0">
    <property type="entry name" value="ZZ-TYPE ZINC FINGER-CONTAINING PROTEIN 3"/>
    <property type="match status" value="1"/>
</dbReference>
<accession>A0A6P8B8T7</accession>
<organism evidence="2 3">
    <name type="scientific">Pyricularia grisea</name>
    <name type="common">Crabgrass-specific blast fungus</name>
    <name type="synonym">Magnaporthe grisea</name>
    <dbReference type="NCBI Taxonomy" id="148305"/>
    <lineage>
        <taxon>Eukaryota</taxon>
        <taxon>Fungi</taxon>
        <taxon>Dikarya</taxon>
        <taxon>Ascomycota</taxon>
        <taxon>Pezizomycotina</taxon>
        <taxon>Sordariomycetes</taxon>
        <taxon>Sordariomycetidae</taxon>
        <taxon>Magnaporthales</taxon>
        <taxon>Pyriculariaceae</taxon>
        <taxon>Pyricularia</taxon>
    </lineage>
</organism>
<feature type="region of interest" description="Disordered" evidence="1">
    <location>
        <begin position="314"/>
        <end position="353"/>
    </location>
</feature>
<dbReference type="GeneID" id="41959883"/>
<dbReference type="RefSeq" id="XP_030983616.1">
    <property type="nucleotide sequence ID" value="XM_031124974.1"/>
</dbReference>
<sequence>MPGVKDMAEKPPPSAPTGQQQSQQRQQNPPLPNSTQPQQQPQERPRSPPPPPTSPISPSTRLPPDIAPAVPVPTATGSSTRYTAVPSPSAVSFFAANRPALTHLSQPDQNAGPALQAGTSTSSQAQPPLDAPPPPRPLDFDTNPDVLAIKSAISILQIQRARAQADIAALGRAKDAALREPLAFVDDLRAGRVATAPEAPTLFDPFAPLGEDDDDSDSSSDEDAAAAADASATKGKQPAGTASSKPANQRGKDPSPPWRNLPKPQNVVRCPPINWSQYAVVGESLDRLHNEQVARPNPGAPAVVGPGGVYEFKGGSSSQAGAPGPRFVGVAAPYDPQRDKIEKKPRKQKGTAV</sequence>
<dbReference type="PANTHER" id="PTHR22705">
    <property type="entry name" value="ZINC FINGER, ZZ DOMAIN CONTAINING 3"/>
    <property type="match status" value="1"/>
</dbReference>
<feature type="region of interest" description="Disordered" evidence="1">
    <location>
        <begin position="101"/>
        <end position="143"/>
    </location>
</feature>
<dbReference type="Proteomes" id="UP000515153">
    <property type="component" value="Unplaced"/>
</dbReference>
<evidence type="ECO:0000256" key="1">
    <source>
        <dbReference type="SAM" id="MobiDB-lite"/>
    </source>
</evidence>
<dbReference type="AlphaFoldDB" id="A0A6P8B8T7"/>
<evidence type="ECO:0000313" key="2">
    <source>
        <dbReference type="Proteomes" id="UP000515153"/>
    </source>
</evidence>
<reference evidence="3" key="3">
    <citation type="submission" date="2025-08" db="UniProtKB">
        <authorList>
            <consortium name="RefSeq"/>
        </authorList>
    </citation>
    <scope>IDENTIFICATION</scope>
    <source>
        <strain evidence="3">NI907</strain>
    </source>
</reference>
<proteinExistence type="predicted"/>
<feature type="compositionally biased region" description="Basic residues" evidence="1">
    <location>
        <begin position="343"/>
        <end position="353"/>
    </location>
</feature>
<gene>
    <name evidence="3" type="ORF">PgNI_04933</name>
</gene>
<feature type="compositionally biased region" description="Low complexity" evidence="1">
    <location>
        <begin position="16"/>
        <end position="42"/>
    </location>
</feature>
<feature type="region of interest" description="Disordered" evidence="1">
    <location>
        <begin position="199"/>
        <end position="272"/>
    </location>
</feature>